<comment type="cofactor">
    <cofactor evidence="2">
        <name>Mg(2+)</name>
        <dbReference type="ChEBI" id="CHEBI:18420"/>
    </cofactor>
</comment>
<dbReference type="PROSITE" id="PS50972">
    <property type="entry name" value="PTERIN_BINDING"/>
    <property type="match status" value="1"/>
</dbReference>
<dbReference type="GO" id="GO:0046654">
    <property type="term" value="P:tetrahydrofolate biosynthetic process"/>
    <property type="evidence" value="ECO:0007669"/>
    <property type="project" value="TreeGrafter"/>
</dbReference>
<sequence>MEITTARYINVNGSLLDLSQPRVMGILNVTPDSFYAGSRTQTEAEIVRRVKQIVSEGAAIIDIGAYSSRSNADNVSAREEMERLRMGLKILFEIQPDAVVSVDTFRADVARMCVEEYGVAIINDIAAGEMDADMFHTVAALNVPYIMMHMQGTPQSMQQHPHYDNLLEEVLLYFARKVQQLRDLGVKDIILDPGFGFGKTIEHNYELLSHLEDFRIFELPLLVGVSRKSMIYRLLDITPQEALNGTTVLDTICLLKGADILRVHDVKEAVETVRIVQAMRNNS</sequence>
<dbReference type="EMBL" id="QRTH01000006">
    <property type="protein sequence ID" value="RGQ50385.1"/>
    <property type="molecule type" value="Genomic_DNA"/>
</dbReference>
<gene>
    <name evidence="10" type="primary">folP</name>
    <name evidence="11" type="ORF">DWY92_13155</name>
    <name evidence="10" type="ORF">DXB37_08965</name>
</gene>
<dbReference type="Proteomes" id="UP000283680">
    <property type="component" value="Unassembled WGS sequence"/>
</dbReference>
<reference evidence="12 13" key="1">
    <citation type="submission" date="2018-08" db="EMBL/GenBank/DDBJ databases">
        <title>A genome reference for cultivated species of the human gut microbiota.</title>
        <authorList>
            <person name="Zou Y."/>
            <person name="Xue W."/>
            <person name="Luo G."/>
        </authorList>
    </citation>
    <scope>NUCLEOTIDE SEQUENCE [LARGE SCALE GENOMIC DNA]</scope>
    <source>
        <strain evidence="11 13">AF28-11</strain>
        <strain evidence="10 12">OM03-4</strain>
    </source>
</reference>
<keyword evidence="8" id="KW-0289">Folate biosynthesis</keyword>
<evidence type="ECO:0000256" key="4">
    <source>
        <dbReference type="ARBA" id="ARBA00012458"/>
    </source>
</evidence>
<dbReference type="EMBL" id="QSVA01000006">
    <property type="protein sequence ID" value="RGN94677.1"/>
    <property type="molecule type" value="Genomic_DNA"/>
</dbReference>
<dbReference type="GO" id="GO:0046656">
    <property type="term" value="P:folic acid biosynthetic process"/>
    <property type="evidence" value="ECO:0007669"/>
    <property type="project" value="UniProtKB-KW"/>
</dbReference>
<keyword evidence="7" id="KW-0460">Magnesium</keyword>
<dbReference type="InterPro" id="IPR000489">
    <property type="entry name" value="Pterin-binding_dom"/>
</dbReference>
<organism evidence="10 12">
    <name type="scientific">Bacteroides uniformis</name>
    <dbReference type="NCBI Taxonomy" id="820"/>
    <lineage>
        <taxon>Bacteria</taxon>
        <taxon>Pseudomonadati</taxon>
        <taxon>Bacteroidota</taxon>
        <taxon>Bacteroidia</taxon>
        <taxon>Bacteroidales</taxon>
        <taxon>Bacteroidaceae</taxon>
        <taxon>Bacteroides</taxon>
    </lineage>
</organism>
<dbReference type="PANTHER" id="PTHR20941">
    <property type="entry name" value="FOLATE SYNTHESIS PROTEINS"/>
    <property type="match status" value="1"/>
</dbReference>
<evidence type="ECO:0000256" key="2">
    <source>
        <dbReference type="ARBA" id="ARBA00001946"/>
    </source>
</evidence>
<dbReference type="InterPro" id="IPR045031">
    <property type="entry name" value="DHP_synth-like"/>
</dbReference>
<evidence type="ECO:0000256" key="3">
    <source>
        <dbReference type="ARBA" id="ARBA00004763"/>
    </source>
</evidence>
<dbReference type="GO" id="GO:0005829">
    <property type="term" value="C:cytosol"/>
    <property type="evidence" value="ECO:0007669"/>
    <property type="project" value="TreeGrafter"/>
</dbReference>
<evidence type="ECO:0000259" key="9">
    <source>
        <dbReference type="PROSITE" id="PS50972"/>
    </source>
</evidence>
<dbReference type="AlphaFoldDB" id="A0A3E5F0B2"/>
<evidence type="ECO:0000256" key="8">
    <source>
        <dbReference type="ARBA" id="ARBA00022909"/>
    </source>
</evidence>
<dbReference type="GO" id="GO:0004156">
    <property type="term" value="F:dihydropteroate synthase activity"/>
    <property type="evidence" value="ECO:0007669"/>
    <property type="project" value="UniProtKB-EC"/>
</dbReference>
<evidence type="ECO:0000256" key="1">
    <source>
        <dbReference type="ARBA" id="ARBA00000012"/>
    </source>
</evidence>
<dbReference type="Gene3D" id="3.20.20.20">
    <property type="entry name" value="Dihydropteroate synthase-like"/>
    <property type="match status" value="1"/>
</dbReference>
<dbReference type="RefSeq" id="WP_117600255.1">
    <property type="nucleotide sequence ID" value="NZ_BAABZM010000001.1"/>
</dbReference>
<evidence type="ECO:0000313" key="12">
    <source>
        <dbReference type="Proteomes" id="UP000260759"/>
    </source>
</evidence>
<dbReference type="InterPro" id="IPR006390">
    <property type="entry name" value="DHP_synth_dom"/>
</dbReference>
<evidence type="ECO:0000313" key="11">
    <source>
        <dbReference type="EMBL" id="RGQ50385.1"/>
    </source>
</evidence>
<evidence type="ECO:0000256" key="5">
    <source>
        <dbReference type="ARBA" id="ARBA00022679"/>
    </source>
</evidence>
<evidence type="ECO:0000256" key="6">
    <source>
        <dbReference type="ARBA" id="ARBA00022723"/>
    </source>
</evidence>
<keyword evidence="5 10" id="KW-0808">Transferase</keyword>
<evidence type="ECO:0000313" key="10">
    <source>
        <dbReference type="EMBL" id="RGN94677.1"/>
    </source>
</evidence>
<keyword evidence="6" id="KW-0479">Metal-binding</keyword>
<evidence type="ECO:0000256" key="7">
    <source>
        <dbReference type="ARBA" id="ARBA00022842"/>
    </source>
</evidence>
<dbReference type="NCBIfam" id="TIGR01496">
    <property type="entry name" value="DHPS"/>
    <property type="match status" value="1"/>
</dbReference>
<dbReference type="CDD" id="cd00739">
    <property type="entry name" value="DHPS"/>
    <property type="match status" value="1"/>
</dbReference>
<dbReference type="PANTHER" id="PTHR20941:SF1">
    <property type="entry name" value="FOLIC ACID SYNTHESIS PROTEIN FOL1"/>
    <property type="match status" value="1"/>
</dbReference>
<dbReference type="InterPro" id="IPR011005">
    <property type="entry name" value="Dihydropteroate_synth-like_sf"/>
</dbReference>
<proteinExistence type="predicted"/>
<dbReference type="EC" id="2.5.1.15" evidence="4"/>
<comment type="caution">
    <text evidence="10">The sequence shown here is derived from an EMBL/GenBank/DDBJ whole genome shotgun (WGS) entry which is preliminary data.</text>
</comment>
<feature type="domain" description="Pterin-binding" evidence="9">
    <location>
        <begin position="21"/>
        <end position="274"/>
    </location>
</feature>
<dbReference type="SUPFAM" id="SSF51717">
    <property type="entry name" value="Dihydropteroate synthetase-like"/>
    <property type="match status" value="1"/>
</dbReference>
<dbReference type="GO" id="GO:0046872">
    <property type="term" value="F:metal ion binding"/>
    <property type="evidence" value="ECO:0007669"/>
    <property type="project" value="UniProtKB-KW"/>
</dbReference>
<comment type="pathway">
    <text evidence="3">Cofactor biosynthesis; tetrahydrofolate biosynthesis; 7,8-dihydrofolate from 2-amino-4-hydroxy-6-hydroxymethyl-7,8-dihydropteridine diphosphate and 4-aminobenzoate: step 1/2.</text>
</comment>
<comment type="catalytic activity">
    <reaction evidence="1">
        <text>(7,8-dihydropterin-6-yl)methyl diphosphate + 4-aminobenzoate = 7,8-dihydropteroate + diphosphate</text>
        <dbReference type="Rhea" id="RHEA:19949"/>
        <dbReference type="ChEBI" id="CHEBI:17836"/>
        <dbReference type="ChEBI" id="CHEBI:17839"/>
        <dbReference type="ChEBI" id="CHEBI:33019"/>
        <dbReference type="ChEBI" id="CHEBI:72950"/>
        <dbReference type="EC" id="2.5.1.15"/>
    </reaction>
</comment>
<dbReference type="Pfam" id="PF00809">
    <property type="entry name" value="Pterin_bind"/>
    <property type="match status" value="1"/>
</dbReference>
<dbReference type="Proteomes" id="UP000260759">
    <property type="component" value="Unassembled WGS sequence"/>
</dbReference>
<evidence type="ECO:0000313" key="13">
    <source>
        <dbReference type="Proteomes" id="UP000283680"/>
    </source>
</evidence>
<name>A0A3E5F0B2_BACUN</name>
<protein>
    <recommendedName>
        <fullName evidence="4">dihydropteroate synthase</fullName>
        <ecNumber evidence="4">2.5.1.15</ecNumber>
    </recommendedName>
</protein>
<accession>A0A3E5F0B2</accession>